<reference evidence="11 12" key="1">
    <citation type="submission" date="2016-07" db="EMBL/GenBank/DDBJ databases">
        <title>Pervasive Adenine N6-methylation of Active Genes in Fungi.</title>
        <authorList>
            <consortium name="DOE Joint Genome Institute"/>
            <person name="Mondo S.J."/>
            <person name="Dannebaum R.O."/>
            <person name="Kuo R.C."/>
            <person name="Labutti K."/>
            <person name="Haridas S."/>
            <person name="Kuo A."/>
            <person name="Salamov A."/>
            <person name="Ahrendt S.R."/>
            <person name="Lipzen A."/>
            <person name="Sullivan W."/>
            <person name="Andreopoulos W.B."/>
            <person name="Clum A."/>
            <person name="Lindquist E."/>
            <person name="Daum C."/>
            <person name="Ramamoorthy G.K."/>
            <person name="Gryganskyi A."/>
            <person name="Culley D."/>
            <person name="Magnuson J.K."/>
            <person name="James T.Y."/>
            <person name="O'Malley M.A."/>
            <person name="Stajich J.E."/>
            <person name="Spatafora J.W."/>
            <person name="Visel A."/>
            <person name="Grigoriev I.V."/>
        </authorList>
    </citation>
    <scope>NUCLEOTIDE SEQUENCE [LARGE SCALE GENOMIC DNA]</scope>
    <source>
        <strain evidence="11 12">PL171</strain>
    </source>
</reference>
<feature type="signal peptide" evidence="9">
    <location>
        <begin position="1"/>
        <end position="33"/>
    </location>
</feature>
<dbReference type="InterPro" id="IPR044880">
    <property type="entry name" value="NCX_ion-bd_dom_sf"/>
</dbReference>
<feature type="transmembrane region" description="Helical" evidence="8">
    <location>
        <begin position="732"/>
        <end position="749"/>
    </location>
</feature>
<keyword evidence="4 8" id="KW-0812">Transmembrane</keyword>
<feature type="transmembrane region" description="Helical" evidence="8">
    <location>
        <begin position="205"/>
        <end position="225"/>
    </location>
</feature>
<feature type="transmembrane region" description="Helical" evidence="8">
    <location>
        <begin position="694"/>
        <end position="712"/>
    </location>
</feature>
<organism evidence="11 12">
    <name type="scientific">Catenaria anguillulae PL171</name>
    <dbReference type="NCBI Taxonomy" id="765915"/>
    <lineage>
        <taxon>Eukaryota</taxon>
        <taxon>Fungi</taxon>
        <taxon>Fungi incertae sedis</taxon>
        <taxon>Blastocladiomycota</taxon>
        <taxon>Blastocladiomycetes</taxon>
        <taxon>Blastocladiales</taxon>
        <taxon>Catenariaceae</taxon>
        <taxon>Catenaria</taxon>
    </lineage>
</organism>
<evidence type="ECO:0000256" key="5">
    <source>
        <dbReference type="ARBA" id="ARBA00022989"/>
    </source>
</evidence>
<keyword evidence="9" id="KW-0732">Signal</keyword>
<feature type="transmembrane region" description="Helical" evidence="8">
    <location>
        <begin position="172"/>
        <end position="198"/>
    </location>
</feature>
<keyword evidence="6 8" id="KW-0472">Membrane</keyword>
<evidence type="ECO:0000256" key="3">
    <source>
        <dbReference type="ARBA" id="ARBA00022448"/>
    </source>
</evidence>
<dbReference type="Pfam" id="PF01699">
    <property type="entry name" value="Na_Ca_ex"/>
    <property type="match status" value="2"/>
</dbReference>
<proteinExistence type="inferred from homology"/>
<feature type="compositionally biased region" description="Polar residues" evidence="7">
    <location>
        <begin position="513"/>
        <end position="524"/>
    </location>
</feature>
<dbReference type="PANTHER" id="PTHR12266">
    <property type="entry name" value="NA+/CA2+ K+ INDEPENDENT EXCHANGER"/>
    <property type="match status" value="1"/>
</dbReference>
<evidence type="ECO:0000256" key="6">
    <source>
        <dbReference type="ARBA" id="ARBA00023136"/>
    </source>
</evidence>
<dbReference type="InterPro" id="IPR006311">
    <property type="entry name" value="TAT_signal"/>
</dbReference>
<dbReference type="AlphaFoldDB" id="A0A1Y2I2D9"/>
<feature type="compositionally biased region" description="Polar residues" evidence="7">
    <location>
        <begin position="462"/>
        <end position="474"/>
    </location>
</feature>
<feature type="compositionally biased region" description="Polar residues" evidence="7">
    <location>
        <begin position="533"/>
        <end position="545"/>
    </location>
</feature>
<feature type="transmembrane region" description="Helical" evidence="8">
    <location>
        <begin position="799"/>
        <end position="821"/>
    </location>
</feature>
<dbReference type="Gene3D" id="1.20.1420.30">
    <property type="entry name" value="NCX, central ion-binding region"/>
    <property type="match status" value="2"/>
</dbReference>
<comment type="caution">
    <text evidence="11">The sequence shown here is derived from an EMBL/GenBank/DDBJ whole genome shotgun (WGS) entry which is preliminary data.</text>
</comment>
<dbReference type="InterPro" id="IPR051359">
    <property type="entry name" value="CaCA_antiporter"/>
</dbReference>
<evidence type="ECO:0000256" key="2">
    <source>
        <dbReference type="ARBA" id="ARBA00008170"/>
    </source>
</evidence>
<keyword evidence="5 8" id="KW-1133">Transmembrane helix</keyword>
<comment type="subcellular location">
    <subcellularLocation>
        <location evidence="1">Membrane</location>
        <topology evidence="1">Multi-pass membrane protein</topology>
    </subcellularLocation>
</comment>
<dbReference type="InterPro" id="IPR004837">
    <property type="entry name" value="NaCa_Exmemb"/>
</dbReference>
<dbReference type="GO" id="GO:0008324">
    <property type="term" value="F:monoatomic cation transmembrane transporter activity"/>
    <property type="evidence" value="ECO:0007669"/>
    <property type="project" value="TreeGrafter"/>
</dbReference>
<dbReference type="PANTHER" id="PTHR12266:SF0">
    <property type="entry name" value="MITOCHONDRIAL SODIUM_CALCIUM EXCHANGER PROTEIN"/>
    <property type="match status" value="1"/>
</dbReference>
<dbReference type="GO" id="GO:0006874">
    <property type="term" value="P:intracellular calcium ion homeostasis"/>
    <property type="evidence" value="ECO:0007669"/>
    <property type="project" value="TreeGrafter"/>
</dbReference>
<evidence type="ECO:0000259" key="10">
    <source>
        <dbReference type="Pfam" id="PF01699"/>
    </source>
</evidence>
<protein>
    <submittedName>
        <fullName evidence="11">Sodium/calcium exchanger protein-domain-containing protein</fullName>
    </submittedName>
</protein>
<feature type="chain" id="PRO_5012756595" evidence="9">
    <location>
        <begin position="34"/>
        <end position="852"/>
    </location>
</feature>
<feature type="transmembrane region" description="Helical" evidence="8">
    <location>
        <begin position="237"/>
        <end position="254"/>
    </location>
</feature>
<dbReference type="EMBL" id="MCFL01000002">
    <property type="protein sequence ID" value="ORZ41015.1"/>
    <property type="molecule type" value="Genomic_DNA"/>
</dbReference>
<comment type="similarity">
    <text evidence="2">Belongs to the Ca(2+):cation antiporter (CaCA) (TC 2.A.19) family.</text>
</comment>
<feature type="region of interest" description="Disordered" evidence="7">
    <location>
        <begin position="427"/>
        <end position="545"/>
    </location>
</feature>
<evidence type="ECO:0000256" key="8">
    <source>
        <dbReference type="SAM" id="Phobius"/>
    </source>
</evidence>
<evidence type="ECO:0000256" key="1">
    <source>
        <dbReference type="ARBA" id="ARBA00004141"/>
    </source>
</evidence>
<name>A0A1Y2I2D9_9FUNG</name>
<evidence type="ECO:0000256" key="9">
    <source>
        <dbReference type="SAM" id="SignalP"/>
    </source>
</evidence>
<keyword evidence="12" id="KW-1185">Reference proteome</keyword>
<evidence type="ECO:0000256" key="4">
    <source>
        <dbReference type="ARBA" id="ARBA00022692"/>
    </source>
</evidence>
<evidence type="ECO:0000256" key="7">
    <source>
        <dbReference type="SAM" id="MobiDB-lite"/>
    </source>
</evidence>
<keyword evidence="3" id="KW-0813">Transport</keyword>
<dbReference type="STRING" id="765915.A0A1Y2I2D9"/>
<feature type="transmembrane region" description="Helical" evidence="8">
    <location>
        <begin position="98"/>
        <end position="118"/>
    </location>
</feature>
<accession>A0A1Y2I2D9</accession>
<evidence type="ECO:0000313" key="11">
    <source>
        <dbReference type="EMBL" id="ORZ41015.1"/>
    </source>
</evidence>
<dbReference type="GO" id="GO:0016020">
    <property type="term" value="C:membrane"/>
    <property type="evidence" value="ECO:0007669"/>
    <property type="project" value="UniProtKB-SubCell"/>
</dbReference>
<feature type="transmembrane region" description="Helical" evidence="8">
    <location>
        <begin position="761"/>
        <end position="787"/>
    </location>
</feature>
<dbReference type="PROSITE" id="PS51318">
    <property type="entry name" value="TAT"/>
    <property type="match status" value="1"/>
</dbReference>
<dbReference type="Proteomes" id="UP000193411">
    <property type="component" value="Unassembled WGS sequence"/>
</dbReference>
<gene>
    <name evidence="11" type="ORF">BCR44DRAFT_42469</name>
</gene>
<feature type="transmembrane region" description="Helical" evidence="8">
    <location>
        <begin position="664"/>
        <end position="682"/>
    </location>
</feature>
<dbReference type="OrthoDB" id="407410at2759"/>
<sequence length="852" mass="90136">MAPSSSRRRRTVLLCTATASLLAAALIITPVAAAAASPASSLSDRTSTSDIECSYPPADMPMGGPNGQRCAYVDSRCSHLVEGLINWPRLHYCLLPSAYAPLSIVVQSLALVVLFAFLGTAASEFFCPNLNSIASSLHMSESLAGVTLLAFGNGSPDLISTFTAMRSHSGGLAIGELIGASAFITTLVLGGVALVAPFRLPAPLLLYRDAIFFLGALGFLGYVTWDGSITLGESLALIGYYGVYVATVVTMDWVQIRKLRRHGSAATLSGAAGEDADGAEDVQPLLVHTDDQGWGDPDHLSVLEEDNLSDLSGVSARSVLMRRMRAKLSLLDAVEFVEIWEHANAEMEAEREYQQYQQQQLAVAAGTDATGPSGDSIPFPHLRRHASDADMLDSPLLVSAFPSVSRTNSAHTTELLSPFPTAARMLAPVMPGSPSKRSLPRRKESASSAALLGVPGGHPATPRQSSLASLSTPDPSCAQVQPQPQPQPPLPAVLSSTDSPAPLSIDTRPVSAPNLTSFPSSSTAAPVPPHSLHSPTFRTSPRSITSHDGAGVISMAVPMTHRTPLALLFPVVVSHAPSHYHRPTTPASTTAIVKTHSSWIKRAAMWLLTPLYFVLRITVPVVSREGPTTFGAEVRNPVLCPIQHFFGGLFCALVLLDGFEYPHALAPPAILIGLSISLLGVLMERWRPGFRYHIVWSWFGFLVGMLWIYVTANEVVTILKTLGVVLKISDGVLGLTVFAMGNSVGDFIANVTMARLGFPTMAVSACFASPMLNLVLGVGVSCAYMTLVASPDKPLDLTVGSSVKVVNLGLIAVLTVALALLAKSKFYVGKWMGVALLASYSALVTVALVLGS</sequence>
<evidence type="ECO:0000313" key="12">
    <source>
        <dbReference type="Proteomes" id="UP000193411"/>
    </source>
</evidence>
<feature type="domain" description="Sodium/calcium exchanger membrane region" evidence="10">
    <location>
        <begin position="696"/>
        <end position="848"/>
    </location>
</feature>
<feature type="domain" description="Sodium/calcium exchanger membrane region" evidence="10">
    <location>
        <begin position="108"/>
        <end position="248"/>
    </location>
</feature>
<feature type="transmembrane region" description="Helical" evidence="8">
    <location>
        <begin position="833"/>
        <end position="851"/>
    </location>
</feature>